<dbReference type="EMBL" id="KQ971357">
    <property type="protein sequence ID" value="KYB26172.1"/>
    <property type="molecule type" value="Genomic_DNA"/>
</dbReference>
<dbReference type="GO" id="GO:0006751">
    <property type="term" value="P:glutathione catabolic process"/>
    <property type="evidence" value="ECO:0000318"/>
    <property type="project" value="GO_Central"/>
</dbReference>
<dbReference type="Pfam" id="PF01019">
    <property type="entry name" value="G_glu_transpept"/>
    <property type="match status" value="1"/>
</dbReference>
<accession>A0A139WE32</accession>
<dbReference type="InParanoid" id="A0A139WE32"/>
<dbReference type="Proteomes" id="UP000007266">
    <property type="component" value="Linkage group 8"/>
</dbReference>
<evidence type="ECO:0000256" key="1">
    <source>
        <dbReference type="PIRSR" id="PIRSR600101-2"/>
    </source>
</evidence>
<feature type="binding site" evidence="1">
    <location>
        <position position="116"/>
    </location>
    <ligand>
        <name>L-glutamate</name>
        <dbReference type="ChEBI" id="CHEBI:29985"/>
    </ligand>
</feature>
<dbReference type="PRINTS" id="PR01210">
    <property type="entry name" value="GGTRANSPTASE"/>
</dbReference>
<dbReference type="FunFam" id="1.10.246.130:FF:000001">
    <property type="entry name" value="Gamma-glutamyltransferase 5 isoform 1"/>
    <property type="match status" value="1"/>
</dbReference>
<evidence type="ECO:0000313" key="4">
    <source>
        <dbReference type="Proteomes" id="UP000007266"/>
    </source>
</evidence>
<dbReference type="PANTHER" id="PTHR11686">
    <property type="entry name" value="GAMMA GLUTAMYL TRANSPEPTIDASE"/>
    <property type="match status" value="1"/>
</dbReference>
<proteinExistence type="predicted"/>
<dbReference type="KEGG" id="tca:661898"/>
<keyword evidence="2" id="KW-0472">Membrane</keyword>
<organism evidence="3 4">
    <name type="scientific">Tribolium castaneum</name>
    <name type="common">Red flour beetle</name>
    <dbReference type="NCBI Taxonomy" id="7070"/>
    <lineage>
        <taxon>Eukaryota</taxon>
        <taxon>Metazoa</taxon>
        <taxon>Ecdysozoa</taxon>
        <taxon>Arthropoda</taxon>
        <taxon>Hexapoda</taxon>
        <taxon>Insecta</taxon>
        <taxon>Pterygota</taxon>
        <taxon>Neoptera</taxon>
        <taxon>Endopterygota</taxon>
        <taxon>Coleoptera</taxon>
        <taxon>Polyphaga</taxon>
        <taxon>Cucujiformia</taxon>
        <taxon>Tenebrionidae</taxon>
        <taxon>Tenebrionidae incertae sedis</taxon>
        <taxon>Tribolium</taxon>
    </lineage>
</organism>
<reference evidence="3 4" key="2">
    <citation type="journal article" date="2010" name="Nucleic Acids Res.">
        <title>BeetleBase in 2010: revisions to provide comprehensive genomic information for Tribolium castaneum.</title>
        <authorList>
            <person name="Kim H.S."/>
            <person name="Murphy T."/>
            <person name="Xia J."/>
            <person name="Caragea D."/>
            <person name="Park Y."/>
            <person name="Beeman R.W."/>
            <person name="Lorenzen M.D."/>
            <person name="Butcher S."/>
            <person name="Manak J.R."/>
            <person name="Brown S.J."/>
        </authorList>
    </citation>
    <scope>GENOME REANNOTATION</scope>
    <source>
        <strain evidence="3 4">Georgia GA2</strain>
    </source>
</reference>
<gene>
    <name evidence="3" type="primary">AUGUSTUS-3.0.2_34824</name>
    <name evidence="3" type="ORF">TcasGA2_TC034824</name>
</gene>
<dbReference type="InterPro" id="IPR043138">
    <property type="entry name" value="GGT_lsub"/>
</dbReference>
<evidence type="ECO:0000313" key="3">
    <source>
        <dbReference type="EMBL" id="KYB26172.1"/>
    </source>
</evidence>
<dbReference type="OMA" id="XNSSHEL"/>
<dbReference type="Gene3D" id="1.10.246.130">
    <property type="match status" value="1"/>
</dbReference>
<reference evidence="3 4" key="1">
    <citation type="journal article" date="2008" name="Nature">
        <title>The genome of the model beetle and pest Tribolium castaneum.</title>
        <authorList>
            <consortium name="Tribolium Genome Sequencing Consortium"/>
            <person name="Richards S."/>
            <person name="Gibbs R.A."/>
            <person name="Weinstock G.M."/>
            <person name="Brown S.J."/>
            <person name="Denell R."/>
            <person name="Beeman R.W."/>
            <person name="Gibbs R."/>
            <person name="Beeman R.W."/>
            <person name="Brown S.J."/>
            <person name="Bucher G."/>
            <person name="Friedrich M."/>
            <person name="Grimmelikhuijzen C.J."/>
            <person name="Klingler M."/>
            <person name="Lorenzen M."/>
            <person name="Richards S."/>
            <person name="Roth S."/>
            <person name="Schroder R."/>
            <person name="Tautz D."/>
            <person name="Zdobnov E.M."/>
            <person name="Muzny D."/>
            <person name="Gibbs R.A."/>
            <person name="Weinstock G.M."/>
            <person name="Attaway T."/>
            <person name="Bell S."/>
            <person name="Buhay C.J."/>
            <person name="Chandrabose M.N."/>
            <person name="Chavez D."/>
            <person name="Clerk-Blankenburg K.P."/>
            <person name="Cree A."/>
            <person name="Dao M."/>
            <person name="Davis C."/>
            <person name="Chacko J."/>
            <person name="Dinh H."/>
            <person name="Dugan-Rocha S."/>
            <person name="Fowler G."/>
            <person name="Garner T.T."/>
            <person name="Garnes J."/>
            <person name="Gnirke A."/>
            <person name="Hawes A."/>
            <person name="Hernandez J."/>
            <person name="Hines S."/>
            <person name="Holder M."/>
            <person name="Hume J."/>
            <person name="Jhangiani S.N."/>
            <person name="Joshi V."/>
            <person name="Khan Z.M."/>
            <person name="Jackson L."/>
            <person name="Kovar C."/>
            <person name="Kowis A."/>
            <person name="Lee S."/>
            <person name="Lewis L.R."/>
            <person name="Margolis J."/>
            <person name="Morgan M."/>
            <person name="Nazareth L.V."/>
            <person name="Nguyen N."/>
            <person name="Okwuonu G."/>
            <person name="Parker D."/>
            <person name="Richards S."/>
            <person name="Ruiz S.J."/>
            <person name="Santibanez J."/>
            <person name="Savard J."/>
            <person name="Scherer S.E."/>
            <person name="Schneider B."/>
            <person name="Sodergren E."/>
            <person name="Tautz D."/>
            <person name="Vattahil S."/>
            <person name="Villasana D."/>
            <person name="White C.S."/>
            <person name="Wright R."/>
            <person name="Park Y."/>
            <person name="Beeman R.W."/>
            <person name="Lord J."/>
            <person name="Oppert B."/>
            <person name="Lorenzen M."/>
            <person name="Brown S."/>
            <person name="Wang L."/>
            <person name="Savard J."/>
            <person name="Tautz D."/>
            <person name="Richards S."/>
            <person name="Weinstock G."/>
            <person name="Gibbs R.A."/>
            <person name="Liu Y."/>
            <person name="Worley K."/>
            <person name="Weinstock G."/>
            <person name="Elsik C.G."/>
            <person name="Reese J.T."/>
            <person name="Elhaik E."/>
            <person name="Landan G."/>
            <person name="Graur D."/>
            <person name="Arensburger P."/>
            <person name="Atkinson P."/>
            <person name="Beeman R.W."/>
            <person name="Beidler J."/>
            <person name="Brown S.J."/>
            <person name="Demuth J.P."/>
            <person name="Drury D.W."/>
            <person name="Du Y.Z."/>
            <person name="Fujiwara H."/>
            <person name="Lorenzen M."/>
            <person name="Maselli V."/>
            <person name="Osanai M."/>
            <person name="Park Y."/>
            <person name="Robertson H.M."/>
            <person name="Tu Z."/>
            <person name="Wang J.J."/>
            <person name="Wang S."/>
            <person name="Richards S."/>
            <person name="Song H."/>
            <person name="Zhang L."/>
            <person name="Sodergren E."/>
            <person name="Werner D."/>
            <person name="Stanke M."/>
            <person name="Morgenstern B."/>
            <person name="Solovyev V."/>
            <person name="Kosarev P."/>
            <person name="Brown G."/>
            <person name="Chen H.C."/>
            <person name="Ermolaeva O."/>
            <person name="Hlavina W."/>
            <person name="Kapustin Y."/>
            <person name="Kiryutin B."/>
            <person name="Kitts P."/>
            <person name="Maglott D."/>
            <person name="Pruitt K."/>
            <person name="Sapojnikov V."/>
            <person name="Souvorov A."/>
            <person name="Mackey A.J."/>
            <person name="Waterhouse R.M."/>
            <person name="Wyder S."/>
            <person name="Zdobnov E.M."/>
            <person name="Zdobnov E.M."/>
            <person name="Wyder S."/>
            <person name="Kriventseva E.V."/>
            <person name="Kadowaki T."/>
            <person name="Bork P."/>
            <person name="Aranda M."/>
            <person name="Bao R."/>
            <person name="Beermann A."/>
            <person name="Berns N."/>
            <person name="Bolognesi R."/>
            <person name="Bonneton F."/>
            <person name="Bopp D."/>
            <person name="Brown S.J."/>
            <person name="Bucher G."/>
            <person name="Butts T."/>
            <person name="Chaumot A."/>
            <person name="Denell R.E."/>
            <person name="Ferrier D.E."/>
            <person name="Friedrich M."/>
            <person name="Gordon C.M."/>
            <person name="Jindra M."/>
            <person name="Klingler M."/>
            <person name="Lan Q."/>
            <person name="Lattorff H.M."/>
            <person name="Laudet V."/>
            <person name="von Levetsow C."/>
            <person name="Liu Z."/>
            <person name="Lutz R."/>
            <person name="Lynch J.A."/>
            <person name="da Fonseca R.N."/>
            <person name="Posnien N."/>
            <person name="Reuter R."/>
            <person name="Roth S."/>
            <person name="Savard J."/>
            <person name="Schinko J.B."/>
            <person name="Schmitt C."/>
            <person name="Schoppmeier M."/>
            <person name="Schroder R."/>
            <person name="Shippy T.D."/>
            <person name="Simonnet F."/>
            <person name="Marques-Souza H."/>
            <person name="Tautz D."/>
            <person name="Tomoyasu Y."/>
            <person name="Trauner J."/>
            <person name="Van der Zee M."/>
            <person name="Vervoort M."/>
            <person name="Wittkopp N."/>
            <person name="Wimmer E.A."/>
            <person name="Yang X."/>
            <person name="Jones A.K."/>
            <person name="Sattelle D.B."/>
            <person name="Ebert P.R."/>
            <person name="Nelson D."/>
            <person name="Scott J.G."/>
            <person name="Beeman R.W."/>
            <person name="Muthukrishnan S."/>
            <person name="Kramer K.J."/>
            <person name="Arakane Y."/>
            <person name="Beeman R.W."/>
            <person name="Zhu Q."/>
            <person name="Hogenkamp D."/>
            <person name="Dixit R."/>
            <person name="Oppert B."/>
            <person name="Jiang H."/>
            <person name="Zou Z."/>
            <person name="Marshall J."/>
            <person name="Elpidina E."/>
            <person name="Vinokurov K."/>
            <person name="Oppert C."/>
            <person name="Zou Z."/>
            <person name="Evans J."/>
            <person name="Lu Z."/>
            <person name="Zhao P."/>
            <person name="Sumathipala N."/>
            <person name="Altincicek B."/>
            <person name="Vilcinskas A."/>
            <person name="Williams M."/>
            <person name="Hultmark D."/>
            <person name="Hetru C."/>
            <person name="Jiang H."/>
            <person name="Grimmelikhuijzen C.J."/>
            <person name="Hauser F."/>
            <person name="Cazzamali G."/>
            <person name="Williamson M."/>
            <person name="Park Y."/>
            <person name="Li B."/>
            <person name="Tanaka Y."/>
            <person name="Predel R."/>
            <person name="Neupert S."/>
            <person name="Schachtner J."/>
            <person name="Verleyen P."/>
            <person name="Raible F."/>
            <person name="Bork P."/>
            <person name="Friedrich M."/>
            <person name="Walden K.K."/>
            <person name="Robertson H.M."/>
            <person name="Angeli S."/>
            <person name="Foret S."/>
            <person name="Bucher G."/>
            <person name="Schuetz S."/>
            <person name="Maleszka R."/>
            <person name="Wimmer E.A."/>
            <person name="Beeman R.W."/>
            <person name="Lorenzen M."/>
            <person name="Tomoyasu Y."/>
            <person name="Miller S.C."/>
            <person name="Grossmann D."/>
            <person name="Bucher G."/>
        </authorList>
    </citation>
    <scope>NUCLEOTIDE SEQUENCE [LARGE SCALE GENOMIC DNA]</scope>
    <source>
        <strain evidence="3 4">Georgia GA2</strain>
    </source>
</reference>
<feature type="transmembrane region" description="Helical" evidence="2">
    <location>
        <begin position="20"/>
        <end position="42"/>
    </location>
</feature>
<dbReference type="InterPro" id="IPR000101">
    <property type="entry name" value="GGT_peptidase"/>
</dbReference>
<dbReference type="GO" id="GO:0005886">
    <property type="term" value="C:plasma membrane"/>
    <property type="evidence" value="ECO:0000318"/>
    <property type="project" value="GO_Central"/>
</dbReference>
<dbReference type="AlphaFoldDB" id="A0A139WE32"/>
<sequence>MTKVSDIPKTTKNDKRFGKYLVFLVTAGLILSIIGTSIYFVFFHNETIFRGAVVTNGGTCAQIGASILSKGGTAVDAAIAALLCDGVSVPNCMGIGGGFFMNIYTKDKGVEFLDSREVAPGAASENMYGTNQSLASRGGLAVAVPGELKGYWEAYRKYGGKVPWKDLVQPSIDLCKSGILVTKYLEKMLALQVDVISKDEFLRETFIDPKTNKTYVQNQYIKRPRLAKTLEIVAESGPDALYNGTLTEGFLQDIRNKGGIITREDLINFKPQWKKPIQIQLPLNQTLYTPPPPGSGVILSLIMNILNGFLDFSQPKLLTNWQRVVESFKFGFAKRTTLGDPNFVPMDDFVGNLTSKWFAEK</sequence>
<dbReference type="STRING" id="7070.A0A139WE32"/>
<name>A0A139WE32_TRICA</name>
<protein>
    <submittedName>
        <fullName evidence="3">Gamma-glutamyltranspeptidase 1-like protein</fullName>
    </submittedName>
</protein>
<keyword evidence="2" id="KW-1133">Transmembrane helix</keyword>
<dbReference type="InterPro" id="IPR029055">
    <property type="entry name" value="Ntn_hydrolases_N"/>
</dbReference>
<evidence type="ECO:0000256" key="2">
    <source>
        <dbReference type="SAM" id="Phobius"/>
    </source>
</evidence>
<dbReference type="GO" id="GO:0036374">
    <property type="term" value="F:glutathione hydrolase activity"/>
    <property type="evidence" value="ECO:0000318"/>
    <property type="project" value="GO_Central"/>
</dbReference>
<keyword evidence="4" id="KW-1185">Reference proteome</keyword>
<keyword evidence="2" id="KW-0812">Transmembrane</keyword>
<dbReference type="SUPFAM" id="SSF56235">
    <property type="entry name" value="N-terminal nucleophile aminohydrolases (Ntn hydrolases)"/>
    <property type="match status" value="1"/>
</dbReference>
<dbReference type="PANTHER" id="PTHR11686:SF72">
    <property type="entry name" value="GAMMA-GLUTAMYL TRANSPEPTIDASE, ISOFORM A"/>
    <property type="match status" value="1"/>
</dbReference>
<dbReference type="OrthoDB" id="1081007at2759"/>